<comment type="caution">
    <text evidence="2">The sequence shown here is derived from an EMBL/GenBank/DDBJ whole genome shotgun (WGS) entry which is preliminary data.</text>
</comment>
<reference evidence="2" key="1">
    <citation type="submission" date="2021-01" db="EMBL/GenBank/DDBJ databases">
        <authorList>
            <person name="Kaushik A."/>
        </authorList>
    </citation>
    <scope>NUCLEOTIDE SEQUENCE</scope>
    <source>
        <strain evidence="2">AG1-1C</strain>
    </source>
</reference>
<name>A0A8H3BA89_9AGAM</name>
<dbReference type="EMBL" id="CAJMWS010000567">
    <property type="protein sequence ID" value="CAE6451585.1"/>
    <property type="molecule type" value="Genomic_DNA"/>
</dbReference>
<dbReference type="PANTHER" id="PTHR19959">
    <property type="entry name" value="KINESIN LIGHT CHAIN"/>
    <property type="match status" value="1"/>
</dbReference>
<gene>
    <name evidence="2" type="ORF">RDB_LOCUS146516</name>
</gene>
<dbReference type="InterPro" id="IPR024983">
    <property type="entry name" value="CHAT_dom"/>
</dbReference>
<dbReference type="InterPro" id="IPR011990">
    <property type="entry name" value="TPR-like_helical_dom_sf"/>
</dbReference>
<evidence type="ECO:0000313" key="3">
    <source>
        <dbReference type="Proteomes" id="UP000663846"/>
    </source>
</evidence>
<proteinExistence type="predicted"/>
<feature type="domain" description="CHAT" evidence="1">
    <location>
        <begin position="831"/>
        <end position="1111"/>
    </location>
</feature>
<dbReference type="InterPro" id="IPR019734">
    <property type="entry name" value="TPR_rpt"/>
</dbReference>
<evidence type="ECO:0000313" key="2">
    <source>
        <dbReference type="EMBL" id="CAE6451585.1"/>
    </source>
</evidence>
<evidence type="ECO:0000259" key="1">
    <source>
        <dbReference type="Pfam" id="PF12770"/>
    </source>
</evidence>
<protein>
    <recommendedName>
        <fullName evidence="1">CHAT domain-containing protein</fullName>
    </recommendedName>
</protein>
<dbReference type="PANTHER" id="PTHR19959:SF119">
    <property type="entry name" value="FUNGAL LIPASE-LIKE DOMAIN-CONTAINING PROTEIN"/>
    <property type="match status" value="1"/>
</dbReference>
<sequence length="1111" mass="122814">MSADLQAQPGLDDIEKLISYMSQALPLIPDDHPGKIQFLADLGSTYDDRFDILGELDDLQKAIEYMSAALGIIPDDHCDLPLLLTNLAAVHSKRFGLLGERRDNEREVEYASRALSLTSDGDPDLPSILSNLGISHRNRFARLGELGDLEDAIEYESRALKLMPDDHPNLPILLNSLMLGHSNRFERLGQMEDLEKAIEYGSRAVVLTPNEHPMLASILGNLGMSHSIRFERLGEQDDIKKAVEYESRVVTLTHNDHPRLSTSLANLGTSHSSRFEQLGELDDLNQAIEYGSRAVALTPKDHPNLSGRLSDLGLSHRYRFERLGELDDVEKAIEYESRAITVVPDDHPELPSMLGNLGASHIVRLQHLGELEDLGKAIEYQSRAVSLTPDDHPHLSSHLSNIAASYSIRFNLLGDLDDLNKAIEYDSCAVALIPDDHPDFADRLANLGVSYSHRFDCLGELEDVENAIEYESGSVALTPESHPHLPRRLANLGAFHSDRFERFGTLDDLEKAIQFGSSALALTPAGHPDLLFQHFNFAKSCLLQYHSTEDASCLQRSLDSFRMATQPLTGAPRDRFAYAFRWAKLAAKYGSLNCLEAYQTAIDLLPQFIWLGATTGQRYHDLLQAQNLAVEATSVAIHSSNYELALEWIEHARCVVWNQILMLRSPVDRLRSSHPELATRLQVIANQLRTAGSGSREAQALSSGGTLAAEQVAQGHRRLAKEYNDLLSRARTLPGFEDLLLPIKASKLVGAAQNGPVVVINCHEDRCDALVILPGEDNVTHIPLPNFTGENARYTRSKMEKSLRSRGRTEFNVERRPVFVVGEDTDFESMLEVLWYDVVKPILDSLGYITDFSTGRIPHITWCPTGTLSFLPLHAAGDYKQTRSRVFDYVISSYTPTLTGILTANPGSFSRKLRILAVGQEATPGHSQLPGTTKELAFIQAHTQSLAEYTQIVNDQATTAVVLDAMEQHDWVHLACHAHQNVADPTSSGFFLHDGVLNLAAVNRRSFNNKGLAFLSACQTATGDKALPDEAIHLASGMLMAGYPSVIATMWSVVDDDAPFVADKVYGELMKVGKIENGAAGKALHNAVSGLRERVGEKEFERWVPYIHVGS</sequence>
<dbReference type="Pfam" id="PF12770">
    <property type="entry name" value="CHAT"/>
    <property type="match status" value="1"/>
</dbReference>
<dbReference type="AlphaFoldDB" id="A0A8H3BA89"/>
<dbReference type="SMART" id="SM00028">
    <property type="entry name" value="TPR"/>
    <property type="match status" value="6"/>
</dbReference>
<dbReference type="SUPFAM" id="SSF48452">
    <property type="entry name" value="TPR-like"/>
    <property type="match status" value="3"/>
</dbReference>
<accession>A0A8H3BA89</accession>
<organism evidence="2 3">
    <name type="scientific">Rhizoctonia solani</name>
    <dbReference type="NCBI Taxonomy" id="456999"/>
    <lineage>
        <taxon>Eukaryota</taxon>
        <taxon>Fungi</taxon>
        <taxon>Dikarya</taxon>
        <taxon>Basidiomycota</taxon>
        <taxon>Agaricomycotina</taxon>
        <taxon>Agaricomycetes</taxon>
        <taxon>Cantharellales</taxon>
        <taxon>Ceratobasidiaceae</taxon>
        <taxon>Rhizoctonia</taxon>
    </lineage>
</organism>
<dbReference type="Proteomes" id="UP000663846">
    <property type="component" value="Unassembled WGS sequence"/>
</dbReference>
<dbReference type="Gene3D" id="1.25.40.10">
    <property type="entry name" value="Tetratricopeptide repeat domain"/>
    <property type="match status" value="3"/>
</dbReference>